<dbReference type="GO" id="GO:0003677">
    <property type="term" value="F:DNA binding"/>
    <property type="evidence" value="ECO:0007669"/>
    <property type="project" value="UniProtKB-KW"/>
</dbReference>
<dbReference type="Proteomes" id="UP000033618">
    <property type="component" value="Unassembled WGS sequence"/>
</dbReference>
<dbReference type="Pfam" id="PF03466">
    <property type="entry name" value="LysR_substrate"/>
    <property type="match status" value="1"/>
</dbReference>
<gene>
    <name evidence="6" type="ORF">WM40_23085</name>
</gene>
<feature type="domain" description="HTH lysR-type" evidence="5">
    <location>
        <begin position="1"/>
        <end position="59"/>
    </location>
</feature>
<dbReference type="InterPro" id="IPR000847">
    <property type="entry name" value="LysR_HTH_N"/>
</dbReference>
<comment type="caution">
    <text evidence="6">The sequence shown here is derived from an EMBL/GenBank/DDBJ whole genome shotgun (WGS) entry which is preliminary data.</text>
</comment>
<dbReference type="OrthoDB" id="8707631at2"/>
<dbReference type="Gene3D" id="3.40.190.290">
    <property type="match status" value="1"/>
</dbReference>
<dbReference type="SUPFAM" id="SSF53850">
    <property type="entry name" value="Periplasmic binding protein-like II"/>
    <property type="match status" value="1"/>
</dbReference>
<evidence type="ECO:0000259" key="5">
    <source>
        <dbReference type="PROSITE" id="PS50931"/>
    </source>
</evidence>
<protein>
    <submittedName>
        <fullName evidence="6">LysR family transcriptional regulator</fullName>
    </submittedName>
</protein>
<dbReference type="InterPro" id="IPR005119">
    <property type="entry name" value="LysR_subst-bd"/>
</dbReference>
<sequence length="291" mass="32207">MPSIQMLKTFCAVAQAGSFSGAADRVALTQAAVSQQMRGLEESLARPLFDRSARQITLTRQGRELLPKIARILKDIDALYAPSEDTLSGPVAIGAVVSVIGALSVAVHALKTSHPELDVRLLSLRSDELAQMVERGDLDVAAVVGRPDHALPPTLEWRKLYTEPMVLVAHPDVSEDSGETVLARHPFIRFDRRVRTGVLVDLTLQRLGWKVNEYLELNAIDTIVTLIRRRVGVAILPLLHNGGWLRDPQLRIIRLPERAPEREVGMVQRTVFTRRSLTEALLAQLHQSPSV</sequence>
<proteinExistence type="inferred from homology"/>
<keyword evidence="3" id="KW-0238">DNA-binding</keyword>
<evidence type="ECO:0000256" key="4">
    <source>
        <dbReference type="ARBA" id="ARBA00023163"/>
    </source>
</evidence>
<dbReference type="PRINTS" id="PR00039">
    <property type="entry name" value="HTHLYSR"/>
</dbReference>
<dbReference type="STRING" id="28092.WM40_23085"/>
<dbReference type="AlphaFoldDB" id="A0A0F5JUX4"/>
<accession>A0A0F5JUX4</accession>
<dbReference type="SUPFAM" id="SSF46785">
    <property type="entry name" value="Winged helix' DNA-binding domain"/>
    <property type="match status" value="1"/>
</dbReference>
<dbReference type="GO" id="GO:0003700">
    <property type="term" value="F:DNA-binding transcription factor activity"/>
    <property type="evidence" value="ECO:0007669"/>
    <property type="project" value="InterPro"/>
</dbReference>
<dbReference type="EMBL" id="LAQU01000042">
    <property type="protein sequence ID" value="KKB61444.1"/>
    <property type="molecule type" value="Genomic_DNA"/>
</dbReference>
<dbReference type="Pfam" id="PF00126">
    <property type="entry name" value="HTH_1"/>
    <property type="match status" value="1"/>
</dbReference>
<organism evidence="6 7">
    <name type="scientific">Robbsia andropogonis</name>
    <dbReference type="NCBI Taxonomy" id="28092"/>
    <lineage>
        <taxon>Bacteria</taxon>
        <taxon>Pseudomonadati</taxon>
        <taxon>Pseudomonadota</taxon>
        <taxon>Betaproteobacteria</taxon>
        <taxon>Burkholderiales</taxon>
        <taxon>Burkholderiaceae</taxon>
        <taxon>Robbsia</taxon>
    </lineage>
</organism>
<evidence type="ECO:0000256" key="2">
    <source>
        <dbReference type="ARBA" id="ARBA00023015"/>
    </source>
</evidence>
<keyword evidence="4" id="KW-0804">Transcription</keyword>
<dbReference type="RefSeq" id="WP_024905340.1">
    <property type="nucleotide sequence ID" value="NZ_CADFGU010000012.1"/>
</dbReference>
<name>A0A0F5JUX4_9BURK</name>
<dbReference type="InterPro" id="IPR050950">
    <property type="entry name" value="HTH-type_LysR_regulators"/>
</dbReference>
<evidence type="ECO:0000256" key="3">
    <source>
        <dbReference type="ARBA" id="ARBA00023125"/>
    </source>
</evidence>
<keyword evidence="7" id="KW-1185">Reference proteome</keyword>
<dbReference type="FunFam" id="1.10.10.10:FF:000001">
    <property type="entry name" value="LysR family transcriptional regulator"/>
    <property type="match status" value="1"/>
</dbReference>
<dbReference type="InterPro" id="IPR036390">
    <property type="entry name" value="WH_DNA-bd_sf"/>
</dbReference>
<reference evidence="6 7" key="1">
    <citation type="submission" date="2015-03" db="EMBL/GenBank/DDBJ databases">
        <title>Draft Genome Sequence of Burkholderia andropogonis type strain ICMP2807, isolated from Sorghum bicolor.</title>
        <authorList>
            <person name="Lopes-Santos L."/>
            <person name="Castro D.B."/>
            <person name="Ottoboni L.M."/>
            <person name="Park D."/>
            <person name="Weirc B.S."/>
            <person name="Destefano S.A."/>
        </authorList>
    </citation>
    <scope>NUCLEOTIDE SEQUENCE [LARGE SCALE GENOMIC DNA]</scope>
    <source>
        <strain evidence="6 7">ICMP2807</strain>
    </source>
</reference>
<dbReference type="PATRIC" id="fig|28092.6.peg.5426"/>
<keyword evidence="2" id="KW-0805">Transcription regulation</keyword>
<evidence type="ECO:0000313" key="6">
    <source>
        <dbReference type="EMBL" id="KKB61444.1"/>
    </source>
</evidence>
<dbReference type="PROSITE" id="PS50931">
    <property type="entry name" value="HTH_LYSR"/>
    <property type="match status" value="1"/>
</dbReference>
<comment type="similarity">
    <text evidence="1">Belongs to the LysR transcriptional regulatory family.</text>
</comment>
<evidence type="ECO:0000256" key="1">
    <source>
        <dbReference type="ARBA" id="ARBA00009437"/>
    </source>
</evidence>
<dbReference type="Gene3D" id="1.10.10.10">
    <property type="entry name" value="Winged helix-like DNA-binding domain superfamily/Winged helix DNA-binding domain"/>
    <property type="match status" value="1"/>
</dbReference>
<dbReference type="PANTHER" id="PTHR30419">
    <property type="entry name" value="HTH-TYPE TRANSCRIPTIONAL REGULATOR YBHD"/>
    <property type="match status" value="1"/>
</dbReference>
<dbReference type="GO" id="GO:0005829">
    <property type="term" value="C:cytosol"/>
    <property type="evidence" value="ECO:0007669"/>
    <property type="project" value="TreeGrafter"/>
</dbReference>
<evidence type="ECO:0000313" key="7">
    <source>
        <dbReference type="Proteomes" id="UP000033618"/>
    </source>
</evidence>
<dbReference type="InterPro" id="IPR036388">
    <property type="entry name" value="WH-like_DNA-bd_sf"/>
</dbReference>